<organism evidence="2 3">
    <name type="scientific">Pleurodeles waltl</name>
    <name type="common">Iberian ribbed newt</name>
    <dbReference type="NCBI Taxonomy" id="8319"/>
    <lineage>
        <taxon>Eukaryota</taxon>
        <taxon>Metazoa</taxon>
        <taxon>Chordata</taxon>
        <taxon>Craniata</taxon>
        <taxon>Vertebrata</taxon>
        <taxon>Euteleostomi</taxon>
        <taxon>Amphibia</taxon>
        <taxon>Batrachia</taxon>
        <taxon>Caudata</taxon>
        <taxon>Salamandroidea</taxon>
        <taxon>Salamandridae</taxon>
        <taxon>Pleurodelinae</taxon>
        <taxon>Pleurodeles</taxon>
    </lineage>
</organism>
<evidence type="ECO:0000256" key="1">
    <source>
        <dbReference type="SAM" id="MobiDB-lite"/>
    </source>
</evidence>
<sequence>MSLDNASTAQSEPRSVSGERPSGPQGHFCSSCLGPLLRVPRRSGPAQPEPRALPRPLATSSWPPSRQFAVTGSTQRALSSVHYRAPSAEGQAISLTFVSPFIAPTELRSSRGECPPGSQCLLCTSYLGPLLQVPRRSAPARLEPCALPRPAAASSGSPSLKYVVAGNSELLSRTPLVTIGAFSARPIPSPTGLRHQQADPLLSFWLRRPPSISSSALAPWERTPRVPSCYMCCGASQPYVGIQWGLRFTTLVLFWRWSQDR</sequence>
<protein>
    <submittedName>
        <fullName evidence="2">Uncharacterized protein</fullName>
    </submittedName>
</protein>
<evidence type="ECO:0000313" key="2">
    <source>
        <dbReference type="EMBL" id="KAJ1187220.1"/>
    </source>
</evidence>
<name>A0AAV7UE39_PLEWA</name>
<keyword evidence="3" id="KW-1185">Reference proteome</keyword>
<dbReference type="EMBL" id="JANPWB010000005">
    <property type="protein sequence ID" value="KAJ1187220.1"/>
    <property type="molecule type" value="Genomic_DNA"/>
</dbReference>
<accession>A0AAV7UE39</accession>
<reference evidence="2" key="1">
    <citation type="journal article" date="2022" name="bioRxiv">
        <title>Sequencing and chromosome-scale assembly of the giantPleurodeles waltlgenome.</title>
        <authorList>
            <person name="Brown T."/>
            <person name="Elewa A."/>
            <person name="Iarovenko S."/>
            <person name="Subramanian E."/>
            <person name="Araus A.J."/>
            <person name="Petzold A."/>
            <person name="Susuki M."/>
            <person name="Suzuki K.-i.T."/>
            <person name="Hayashi T."/>
            <person name="Toyoda A."/>
            <person name="Oliveira C."/>
            <person name="Osipova E."/>
            <person name="Leigh N.D."/>
            <person name="Simon A."/>
            <person name="Yun M.H."/>
        </authorList>
    </citation>
    <scope>NUCLEOTIDE SEQUENCE</scope>
    <source>
        <strain evidence="2">20211129_DDA</strain>
        <tissue evidence="2">Liver</tissue>
    </source>
</reference>
<comment type="caution">
    <text evidence="2">The sequence shown here is derived from an EMBL/GenBank/DDBJ whole genome shotgun (WGS) entry which is preliminary data.</text>
</comment>
<dbReference type="AlphaFoldDB" id="A0AAV7UE39"/>
<gene>
    <name evidence="2" type="ORF">NDU88_003999</name>
</gene>
<feature type="region of interest" description="Disordered" evidence="1">
    <location>
        <begin position="1"/>
        <end position="65"/>
    </location>
</feature>
<evidence type="ECO:0000313" key="3">
    <source>
        <dbReference type="Proteomes" id="UP001066276"/>
    </source>
</evidence>
<proteinExistence type="predicted"/>
<dbReference type="Proteomes" id="UP001066276">
    <property type="component" value="Chromosome 3_1"/>
</dbReference>
<feature type="compositionally biased region" description="Polar residues" evidence="1">
    <location>
        <begin position="1"/>
        <end position="14"/>
    </location>
</feature>